<feature type="transmembrane region" description="Helical" evidence="6">
    <location>
        <begin position="21"/>
        <end position="42"/>
    </location>
</feature>
<organism evidence="8 9">
    <name type="scientific">Trapa incisa</name>
    <dbReference type="NCBI Taxonomy" id="236973"/>
    <lineage>
        <taxon>Eukaryota</taxon>
        <taxon>Viridiplantae</taxon>
        <taxon>Streptophyta</taxon>
        <taxon>Embryophyta</taxon>
        <taxon>Tracheophyta</taxon>
        <taxon>Spermatophyta</taxon>
        <taxon>Magnoliopsida</taxon>
        <taxon>eudicotyledons</taxon>
        <taxon>Gunneridae</taxon>
        <taxon>Pentapetalae</taxon>
        <taxon>rosids</taxon>
        <taxon>malvids</taxon>
        <taxon>Myrtales</taxon>
        <taxon>Lythraceae</taxon>
        <taxon>Trapa</taxon>
    </lineage>
</organism>
<evidence type="ECO:0000259" key="7">
    <source>
        <dbReference type="Pfam" id="PF00892"/>
    </source>
</evidence>
<accession>A0AAN7GX17</accession>
<keyword evidence="5 6" id="KW-0472">Membrane</keyword>
<dbReference type="PANTHER" id="PTHR31218">
    <property type="entry name" value="WAT1-RELATED PROTEIN"/>
    <property type="match status" value="1"/>
</dbReference>
<dbReference type="InterPro" id="IPR030184">
    <property type="entry name" value="WAT1-related"/>
</dbReference>
<feature type="transmembrane region" description="Helical" evidence="6">
    <location>
        <begin position="107"/>
        <end position="126"/>
    </location>
</feature>
<comment type="subcellular location">
    <subcellularLocation>
        <location evidence="1 6">Membrane</location>
        <topology evidence="1 6">Multi-pass membrane protein</topology>
    </subcellularLocation>
</comment>
<feature type="transmembrane region" description="Helical" evidence="6">
    <location>
        <begin position="78"/>
        <end position="101"/>
    </location>
</feature>
<protein>
    <recommendedName>
        <fullName evidence="6">WAT1-related protein</fullName>
    </recommendedName>
</protein>
<feature type="domain" description="EamA" evidence="7">
    <location>
        <begin position="17"/>
        <end position="126"/>
    </location>
</feature>
<evidence type="ECO:0000256" key="4">
    <source>
        <dbReference type="ARBA" id="ARBA00022989"/>
    </source>
</evidence>
<dbReference type="SUPFAM" id="SSF103481">
    <property type="entry name" value="Multidrug resistance efflux transporter EmrE"/>
    <property type="match status" value="1"/>
</dbReference>
<dbReference type="Proteomes" id="UP001345219">
    <property type="component" value="Chromosome 12"/>
</dbReference>
<comment type="caution">
    <text evidence="6">Lacks conserved residue(s) required for the propagation of feature annotation.</text>
</comment>
<sequence>MTCHKHFQATVLTQYPASLSVTAYAYFFGAIIMVITSFFMASGPMEWSLTQSELYATIYAGIFASAINYGLVTWSNKILGPALVALYNPLQLVLSALMAWLFLGSPIYLGSVVGGSLIIGGLYLFIWASYKERMATTGSTVQDVNGKASGGFYKKNCYLLLDEATTIYEETKLAEELYMSNVTLETYCEVIYKSIIGLLDGSWGIFSVKLVRLNQVYCTIQ</sequence>
<evidence type="ECO:0000256" key="1">
    <source>
        <dbReference type="ARBA" id="ARBA00004141"/>
    </source>
</evidence>
<proteinExistence type="inferred from homology"/>
<keyword evidence="3 6" id="KW-0812">Transmembrane</keyword>
<evidence type="ECO:0000256" key="3">
    <source>
        <dbReference type="ARBA" id="ARBA00022692"/>
    </source>
</evidence>
<dbReference type="GO" id="GO:0022857">
    <property type="term" value="F:transmembrane transporter activity"/>
    <property type="evidence" value="ECO:0007669"/>
    <property type="project" value="InterPro"/>
</dbReference>
<evidence type="ECO:0000256" key="2">
    <source>
        <dbReference type="ARBA" id="ARBA00007635"/>
    </source>
</evidence>
<dbReference type="Pfam" id="PF00892">
    <property type="entry name" value="EamA"/>
    <property type="match status" value="1"/>
</dbReference>
<dbReference type="EMBL" id="JAXIOK010000019">
    <property type="protein sequence ID" value="KAK4748758.1"/>
    <property type="molecule type" value="Genomic_DNA"/>
</dbReference>
<keyword evidence="4 6" id="KW-1133">Transmembrane helix</keyword>
<keyword evidence="9" id="KW-1185">Reference proteome</keyword>
<dbReference type="GO" id="GO:0016020">
    <property type="term" value="C:membrane"/>
    <property type="evidence" value="ECO:0007669"/>
    <property type="project" value="UniProtKB-SubCell"/>
</dbReference>
<feature type="transmembrane region" description="Helical" evidence="6">
    <location>
        <begin position="54"/>
        <end position="71"/>
    </location>
</feature>
<reference evidence="8 9" key="1">
    <citation type="journal article" date="2023" name="Hortic Res">
        <title>Pangenome of water caltrop reveals structural variations and asymmetric subgenome divergence after allopolyploidization.</title>
        <authorList>
            <person name="Zhang X."/>
            <person name="Chen Y."/>
            <person name="Wang L."/>
            <person name="Yuan Y."/>
            <person name="Fang M."/>
            <person name="Shi L."/>
            <person name="Lu R."/>
            <person name="Comes H.P."/>
            <person name="Ma Y."/>
            <person name="Chen Y."/>
            <person name="Huang G."/>
            <person name="Zhou Y."/>
            <person name="Zheng Z."/>
            <person name="Qiu Y."/>
        </authorList>
    </citation>
    <scope>NUCLEOTIDE SEQUENCE [LARGE SCALE GENOMIC DNA]</scope>
    <source>
        <tissue evidence="8">Roots</tissue>
    </source>
</reference>
<comment type="similarity">
    <text evidence="2 6">Belongs to the drug/metabolite transporter (DMT) superfamily. Plant drug/metabolite exporter (P-DME) (TC 2.A.7.4) family.</text>
</comment>
<evidence type="ECO:0000313" key="8">
    <source>
        <dbReference type="EMBL" id="KAK4748758.1"/>
    </source>
</evidence>
<dbReference type="InterPro" id="IPR000620">
    <property type="entry name" value="EamA_dom"/>
</dbReference>
<evidence type="ECO:0000256" key="5">
    <source>
        <dbReference type="ARBA" id="ARBA00023136"/>
    </source>
</evidence>
<gene>
    <name evidence="8" type="ORF">SAY87_015344</name>
</gene>
<dbReference type="AlphaFoldDB" id="A0AAN7GX17"/>
<evidence type="ECO:0000313" key="9">
    <source>
        <dbReference type="Proteomes" id="UP001345219"/>
    </source>
</evidence>
<evidence type="ECO:0000256" key="6">
    <source>
        <dbReference type="RuleBase" id="RU363077"/>
    </source>
</evidence>
<name>A0AAN7GX17_9MYRT</name>
<comment type="caution">
    <text evidence="8">The sequence shown here is derived from an EMBL/GenBank/DDBJ whole genome shotgun (WGS) entry which is preliminary data.</text>
</comment>
<dbReference type="InterPro" id="IPR037185">
    <property type="entry name" value="EmrE-like"/>
</dbReference>